<evidence type="ECO:0000313" key="3">
    <source>
        <dbReference type="Proteomes" id="UP000236728"/>
    </source>
</evidence>
<dbReference type="EMBL" id="FNVA01000001">
    <property type="protein sequence ID" value="SEF78488.1"/>
    <property type="molecule type" value="Genomic_DNA"/>
</dbReference>
<keyword evidence="2" id="KW-0808">Transferase</keyword>
<dbReference type="InterPro" id="IPR000182">
    <property type="entry name" value="GNAT_dom"/>
</dbReference>
<dbReference type="OrthoDB" id="9798081at2"/>
<name>A0A1H5UVM4_9BACT</name>
<sequence>MFPAPSAYLTFRRWTEDDTAFAEALWCDPEVTRFFGGAMSRELARDRLLAECERDRSLGIQYWPIFLRDTGEFAGFAGLRSDLPHLFSHL</sequence>
<dbReference type="SUPFAM" id="SSF55729">
    <property type="entry name" value="Acyl-CoA N-acyltransferases (Nat)"/>
    <property type="match status" value="1"/>
</dbReference>
<dbReference type="RefSeq" id="WP_146072032.1">
    <property type="nucleotide sequence ID" value="NZ_FNVA01000001.1"/>
</dbReference>
<dbReference type="Gene3D" id="3.40.630.30">
    <property type="match status" value="1"/>
</dbReference>
<accession>A0A1H5UVM4</accession>
<evidence type="ECO:0000259" key="1">
    <source>
        <dbReference type="Pfam" id="PF13302"/>
    </source>
</evidence>
<dbReference type="AlphaFoldDB" id="A0A1H5UVM4"/>
<dbReference type="InterPro" id="IPR016181">
    <property type="entry name" value="Acyl_CoA_acyltransferase"/>
</dbReference>
<proteinExistence type="predicted"/>
<gene>
    <name evidence="2" type="ORF">SAMN05421819_1198</name>
</gene>
<feature type="domain" description="N-acetyltransferase" evidence="1">
    <location>
        <begin position="9"/>
        <end position="81"/>
    </location>
</feature>
<dbReference type="Pfam" id="PF13302">
    <property type="entry name" value="Acetyltransf_3"/>
    <property type="match status" value="1"/>
</dbReference>
<dbReference type="Proteomes" id="UP000236728">
    <property type="component" value="Unassembled WGS sequence"/>
</dbReference>
<organism evidence="2 3">
    <name type="scientific">Bryocella elongata</name>
    <dbReference type="NCBI Taxonomy" id="863522"/>
    <lineage>
        <taxon>Bacteria</taxon>
        <taxon>Pseudomonadati</taxon>
        <taxon>Acidobacteriota</taxon>
        <taxon>Terriglobia</taxon>
        <taxon>Terriglobales</taxon>
        <taxon>Acidobacteriaceae</taxon>
        <taxon>Bryocella</taxon>
    </lineage>
</organism>
<evidence type="ECO:0000313" key="2">
    <source>
        <dbReference type="EMBL" id="SEF78488.1"/>
    </source>
</evidence>
<protein>
    <submittedName>
        <fullName evidence="2">Acetyltransferase (GNAT) domain-containing protein</fullName>
    </submittedName>
</protein>
<reference evidence="2 3" key="1">
    <citation type="submission" date="2016-10" db="EMBL/GenBank/DDBJ databases">
        <authorList>
            <person name="de Groot N.N."/>
        </authorList>
    </citation>
    <scope>NUCLEOTIDE SEQUENCE [LARGE SCALE GENOMIC DNA]</scope>
    <source>
        <strain evidence="2 3">DSM 22489</strain>
    </source>
</reference>
<keyword evidence="3" id="KW-1185">Reference proteome</keyword>
<dbReference type="GO" id="GO:0016747">
    <property type="term" value="F:acyltransferase activity, transferring groups other than amino-acyl groups"/>
    <property type="evidence" value="ECO:0007669"/>
    <property type="project" value="InterPro"/>
</dbReference>